<dbReference type="PRINTS" id="PR00878">
    <property type="entry name" value="CHOLNESTRASE"/>
</dbReference>
<dbReference type="InterPro" id="IPR029058">
    <property type="entry name" value="AB_hydrolase_fold"/>
</dbReference>
<sequence length="516" mass="57195">MVSTKSGPIRGVTVDEAHVFYGVPYAEPPIGAYRWKPPRPVSPWTGVYDASFPRAACVQACRGVNPKECPKKVSEDCLYLNVFVPVDVNLSCPQRRPLPVMVWIHGGDFIAGSASKPMYDERFISNFTNTVVVNLEYRLAFGFLVTGQDPHSSAAGNYGILDQQAALLWVQRNIGVFGGDPNKVTIFGESAGAQSVALHLMIQSSEPLFKQAVLQSLPFSIPLRTHDALQLGKDFAEQTNCSASDLTCLLSVPPQAVLAAQIKTSKTVNPFRFLESFETWGPNVDGDLIKEQALSAFQKGHWQKEKTVLLTTSEEGVLFVYGVFNEPVSVVECIVYVAAIFKQHALWILNKYLPLHKEADCRGMLTQIVTDYVFLCPSRRSARASTAAGSHVWMYVFDHVASDHRVWSGLRFCYEHVCHGAELPFLFGSSSVANYTLSSSETLLSNRMLCYWGAFAHAGDPSSGAQQTAFCREQLLPVWPRYSDAAWLVMNLTVRSHAQVGTRNDLCDFWDQLGIY</sequence>
<dbReference type="Pfam" id="PF00135">
    <property type="entry name" value="COesterase"/>
    <property type="match status" value="1"/>
</dbReference>
<evidence type="ECO:0000313" key="7">
    <source>
        <dbReference type="Proteomes" id="UP000264800"/>
    </source>
</evidence>
<evidence type="ECO:0000256" key="2">
    <source>
        <dbReference type="ARBA" id="ARBA00022801"/>
    </source>
</evidence>
<dbReference type="InterPro" id="IPR019826">
    <property type="entry name" value="Carboxylesterase_B_AS"/>
</dbReference>
<comment type="similarity">
    <text evidence="1 4">Belongs to the type-B carboxylesterase/lipase family.</text>
</comment>
<dbReference type="PANTHER" id="PTHR45570:SF1">
    <property type="entry name" value="CARBOXYLIC ESTER HYDROLASE"/>
    <property type="match status" value="1"/>
</dbReference>
<dbReference type="InterPro" id="IPR002018">
    <property type="entry name" value="CarbesteraseB"/>
</dbReference>
<dbReference type="Proteomes" id="UP000264800">
    <property type="component" value="Unplaced"/>
</dbReference>
<dbReference type="STRING" id="37003.ENSKMAP00000016488"/>
<dbReference type="GO" id="GO:0004104">
    <property type="term" value="F:cholinesterase activity"/>
    <property type="evidence" value="ECO:0007669"/>
    <property type="project" value="InterPro"/>
</dbReference>
<reference evidence="6" key="1">
    <citation type="submission" date="2025-08" db="UniProtKB">
        <authorList>
            <consortium name="Ensembl"/>
        </authorList>
    </citation>
    <scope>IDENTIFICATION</scope>
</reference>
<dbReference type="AlphaFoldDB" id="A0A3Q3AIH7"/>
<dbReference type="PANTHER" id="PTHR45570">
    <property type="entry name" value="CARBOXYLIC ESTER HYDROLASE"/>
    <property type="match status" value="1"/>
</dbReference>
<feature type="active site" description="Charge relay system" evidence="3">
    <location>
        <position position="315"/>
    </location>
</feature>
<feature type="domain" description="Carboxylesterase type B" evidence="5">
    <location>
        <begin position="2"/>
        <end position="510"/>
    </location>
</feature>
<evidence type="ECO:0000256" key="3">
    <source>
        <dbReference type="PIRSR" id="PIRSR600997-1"/>
    </source>
</evidence>
<proteinExistence type="inferred from homology"/>
<dbReference type="Gene3D" id="3.40.50.1820">
    <property type="entry name" value="alpha/beta hydrolase"/>
    <property type="match status" value="1"/>
</dbReference>
<keyword evidence="2 4" id="KW-0378">Hydrolase</keyword>
<dbReference type="OMA" id="TWTFARN"/>
<dbReference type="PROSITE" id="PS00122">
    <property type="entry name" value="CARBOXYLESTERASE_B_1"/>
    <property type="match status" value="1"/>
</dbReference>
<evidence type="ECO:0000256" key="1">
    <source>
        <dbReference type="ARBA" id="ARBA00005964"/>
    </source>
</evidence>
<evidence type="ECO:0000259" key="5">
    <source>
        <dbReference type="Pfam" id="PF00135"/>
    </source>
</evidence>
<feature type="active site" description="Acyl-ester intermediate" evidence="3">
    <location>
        <position position="190"/>
    </location>
</feature>
<feature type="active site" description="Charge relay system" evidence="3">
    <location>
        <position position="419"/>
    </location>
</feature>
<accession>A0A3Q3AIH7</accession>
<dbReference type="Ensembl" id="ENSKMAT00000016721.1">
    <property type="protein sequence ID" value="ENSKMAP00000016488.1"/>
    <property type="gene ID" value="ENSKMAG00000012296.1"/>
</dbReference>
<evidence type="ECO:0000313" key="6">
    <source>
        <dbReference type="Ensembl" id="ENSKMAP00000016488.1"/>
    </source>
</evidence>
<dbReference type="PROSITE" id="PS00941">
    <property type="entry name" value="CARBOXYLESTERASE_B_2"/>
    <property type="match status" value="1"/>
</dbReference>
<dbReference type="InterPro" id="IPR019819">
    <property type="entry name" value="Carboxylesterase_B_CS"/>
</dbReference>
<dbReference type="InterPro" id="IPR000997">
    <property type="entry name" value="Cholinesterase"/>
</dbReference>
<protein>
    <recommendedName>
        <fullName evidence="4">Carboxylic ester hydrolase</fullName>
        <ecNumber evidence="4">3.1.1.-</ecNumber>
    </recommendedName>
</protein>
<dbReference type="EC" id="3.1.1.-" evidence="4"/>
<dbReference type="GeneTree" id="ENSGT00940000165334"/>
<organism evidence="6 7">
    <name type="scientific">Kryptolebias marmoratus</name>
    <name type="common">Mangrove killifish</name>
    <name type="synonym">Rivulus marmoratus</name>
    <dbReference type="NCBI Taxonomy" id="37003"/>
    <lineage>
        <taxon>Eukaryota</taxon>
        <taxon>Metazoa</taxon>
        <taxon>Chordata</taxon>
        <taxon>Craniata</taxon>
        <taxon>Vertebrata</taxon>
        <taxon>Euteleostomi</taxon>
        <taxon>Actinopterygii</taxon>
        <taxon>Neopterygii</taxon>
        <taxon>Teleostei</taxon>
        <taxon>Neoteleostei</taxon>
        <taxon>Acanthomorphata</taxon>
        <taxon>Ovalentaria</taxon>
        <taxon>Atherinomorphae</taxon>
        <taxon>Cyprinodontiformes</taxon>
        <taxon>Rivulidae</taxon>
        <taxon>Kryptolebias</taxon>
    </lineage>
</organism>
<name>A0A3Q3AIH7_KRYMA</name>
<dbReference type="SUPFAM" id="SSF53474">
    <property type="entry name" value="alpha/beta-Hydrolases"/>
    <property type="match status" value="1"/>
</dbReference>
<reference evidence="6" key="2">
    <citation type="submission" date="2025-09" db="UniProtKB">
        <authorList>
            <consortium name="Ensembl"/>
        </authorList>
    </citation>
    <scope>IDENTIFICATION</scope>
</reference>
<evidence type="ECO:0000256" key="4">
    <source>
        <dbReference type="RuleBase" id="RU361235"/>
    </source>
</evidence>
<keyword evidence="7" id="KW-1185">Reference proteome</keyword>